<dbReference type="EMBL" id="BAEQ01000050">
    <property type="protein sequence ID" value="GAC29865.1"/>
    <property type="molecule type" value="Genomic_DNA"/>
</dbReference>
<dbReference type="Proteomes" id="UP000006251">
    <property type="component" value="Unassembled WGS sequence"/>
</dbReference>
<organism evidence="1 2">
    <name type="scientific">Brumicola pallidula DSM 14239 = ACAM 615</name>
    <dbReference type="NCBI Taxonomy" id="1121922"/>
    <lineage>
        <taxon>Bacteria</taxon>
        <taxon>Pseudomonadati</taxon>
        <taxon>Pseudomonadota</taxon>
        <taxon>Gammaproteobacteria</taxon>
        <taxon>Alteromonadales</taxon>
        <taxon>Alteromonadaceae</taxon>
        <taxon>Brumicola</taxon>
    </lineage>
</organism>
<evidence type="ECO:0000313" key="1">
    <source>
        <dbReference type="EMBL" id="GAC29865.1"/>
    </source>
</evidence>
<comment type="caution">
    <text evidence="1">The sequence shown here is derived from an EMBL/GenBank/DDBJ whole genome shotgun (WGS) entry which is preliminary data.</text>
</comment>
<keyword evidence="2" id="KW-1185">Reference proteome</keyword>
<gene>
    <name evidence="1" type="ORF">GPAL_3014</name>
</gene>
<dbReference type="SUPFAM" id="SSF53756">
    <property type="entry name" value="UDP-Glycosyltransferase/glycogen phosphorylase"/>
    <property type="match status" value="1"/>
</dbReference>
<evidence type="ECO:0000313" key="2">
    <source>
        <dbReference type="Proteomes" id="UP000006251"/>
    </source>
</evidence>
<reference evidence="2" key="1">
    <citation type="journal article" date="2014" name="Environ. Microbiol.">
        <title>Comparative genomics of the marine bacterial genus Glaciecola reveals the high degree of genomic diversity and genomic characteristic for cold adaptation.</title>
        <authorList>
            <person name="Qin Q.L."/>
            <person name="Xie B.B."/>
            <person name="Yu Y."/>
            <person name="Shu Y.L."/>
            <person name="Rong J.C."/>
            <person name="Zhang Y.J."/>
            <person name="Zhao D.L."/>
            <person name="Chen X.L."/>
            <person name="Zhang X.Y."/>
            <person name="Chen B."/>
            <person name="Zhou B.C."/>
            <person name="Zhang Y.Z."/>
        </authorList>
    </citation>
    <scope>NUCLEOTIDE SEQUENCE [LARGE SCALE GENOMIC DNA]</scope>
    <source>
        <strain evidence="2">ACAM 615</strain>
    </source>
</reference>
<name>K7A316_9ALTE</name>
<accession>K7A316</accession>
<sequence>MPDLISQGFKFQFEIYGEGAYSTLLEEKVQSLGLGEYVKFKGLIEYSQISKSFDDADFFYRLWYNIVRG</sequence>
<dbReference type="AlphaFoldDB" id="K7A316"/>
<protein>
    <submittedName>
        <fullName evidence="1">Uncharacterized protein</fullName>
    </submittedName>
</protein>
<proteinExistence type="predicted"/>